<protein>
    <submittedName>
        <fullName evidence="3">Alpha/beta hydrolase</fullName>
    </submittedName>
</protein>
<keyword evidence="4" id="KW-1185">Reference proteome</keyword>
<dbReference type="EMBL" id="CP038436">
    <property type="protein sequence ID" value="QBX55740.1"/>
    <property type="molecule type" value="Genomic_DNA"/>
</dbReference>
<keyword evidence="1 3" id="KW-0378">Hydrolase</keyword>
<feature type="domain" description="AB hydrolase-1" evidence="2">
    <location>
        <begin position="74"/>
        <end position="334"/>
    </location>
</feature>
<dbReference type="OrthoDB" id="5422338at2"/>
<dbReference type="RefSeq" id="WP_135267731.1">
    <property type="nucleotide sequence ID" value="NZ_CP038436.1"/>
</dbReference>
<dbReference type="SUPFAM" id="SSF53474">
    <property type="entry name" value="alpha/beta-Hydrolases"/>
    <property type="match status" value="1"/>
</dbReference>
<dbReference type="GO" id="GO:0016020">
    <property type="term" value="C:membrane"/>
    <property type="evidence" value="ECO:0007669"/>
    <property type="project" value="TreeGrafter"/>
</dbReference>
<dbReference type="InterPro" id="IPR050266">
    <property type="entry name" value="AB_hydrolase_sf"/>
</dbReference>
<evidence type="ECO:0000256" key="1">
    <source>
        <dbReference type="ARBA" id="ARBA00022801"/>
    </source>
</evidence>
<organism evidence="3 4">
    <name type="scientific">Nocardioides seonyuensis</name>
    <dbReference type="NCBI Taxonomy" id="2518371"/>
    <lineage>
        <taxon>Bacteria</taxon>
        <taxon>Bacillati</taxon>
        <taxon>Actinomycetota</taxon>
        <taxon>Actinomycetes</taxon>
        <taxon>Propionibacteriales</taxon>
        <taxon>Nocardioidaceae</taxon>
        <taxon>Nocardioides</taxon>
    </lineage>
</organism>
<evidence type="ECO:0000313" key="3">
    <source>
        <dbReference type="EMBL" id="QBX55740.1"/>
    </source>
</evidence>
<accession>A0A4P7IFX9</accession>
<dbReference type="GO" id="GO:0016787">
    <property type="term" value="F:hydrolase activity"/>
    <property type="evidence" value="ECO:0007669"/>
    <property type="project" value="UniProtKB-KW"/>
</dbReference>
<sequence length="348" mass="37146">MLTRSVPVMTLLGSGALAAGMAGWLVSAHRSAPGRAARLDDATGRGGQAREVLATDGTVLHVEVDGPDDADVTVVFCHGWLMDLTTWHRQREALEGSRVRRVFYDQRGHGRSGWAGMDPSERGVRQLAGDLAAVIGATAPTGRLVLVGHSMGGMTIMGFAQTHLSTIKERVDGVLLVATGAGPLSQQATFGIPDALQPLHRFLRRNAVRTFATLGRLPETDVRRLGVGPTLLLSRLTAVAPQADDRALAVTTGAAWRNRLDVAAIALAAVMSHDEREAVPAMQCTSVVTINPGRDRLIPPVFQRELAEMIPGARMVELPDSGHMAMLEAPDEVTRELEGLIARAESHP</sequence>
<dbReference type="InterPro" id="IPR029058">
    <property type="entry name" value="AB_hydrolase_fold"/>
</dbReference>
<proteinExistence type="predicted"/>
<gene>
    <name evidence="3" type="ORF">EXE58_09925</name>
</gene>
<reference evidence="3 4" key="1">
    <citation type="submission" date="2019-03" db="EMBL/GenBank/DDBJ databases">
        <title>Three New Species of Nocardioides, Nocardioides euryhalodurans sp. nov., Nocardioides seonyuensis sp. nov. and Nocardioides eburneoflavus sp. nov. Iolated from Soil.</title>
        <authorList>
            <person name="Roh S.G."/>
            <person name="Lee C."/>
            <person name="Kim M.-K."/>
            <person name="Kim S.B."/>
        </authorList>
    </citation>
    <scope>NUCLEOTIDE SEQUENCE [LARGE SCALE GENOMIC DNA]</scope>
    <source>
        <strain evidence="3 4">MMS17-SY207-3</strain>
    </source>
</reference>
<dbReference type="Proteomes" id="UP000294853">
    <property type="component" value="Chromosome"/>
</dbReference>
<dbReference type="PANTHER" id="PTHR43798">
    <property type="entry name" value="MONOACYLGLYCEROL LIPASE"/>
    <property type="match status" value="1"/>
</dbReference>
<dbReference type="PANTHER" id="PTHR43798:SF31">
    <property type="entry name" value="AB HYDROLASE SUPERFAMILY PROTEIN YCLE"/>
    <property type="match status" value="1"/>
</dbReference>
<evidence type="ECO:0000259" key="2">
    <source>
        <dbReference type="Pfam" id="PF12697"/>
    </source>
</evidence>
<evidence type="ECO:0000313" key="4">
    <source>
        <dbReference type="Proteomes" id="UP000294853"/>
    </source>
</evidence>
<dbReference type="InterPro" id="IPR000073">
    <property type="entry name" value="AB_hydrolase_1"/>
</dbReference>
<dbReference type="Pfam" id="PF12697">
    <property type="entry name" value="Abhydrolase_6"/>
    <property type="match status" value="1"/>
</dbReference>
<dbReference type="Gene3D" id="3.40.50.1820">
    <property type="entry name" value="alpha/beta hydrolase"/>
    <property type="match status" value="1"/>
</dbReference>
<dbReference type="AlphaFoldDB" id="A0A4P7IFX9"/>
<dbReference type="KEGG" id="nsn:EXE58_09925"/>
<name>A0A4P7IFX9_9ACTN</name>